<organism evidence="3 5">
    <name type="scientific">Paraburkholderia madseniana</name>
    <dbReference type="NCBI Taxonomy" id="2599607"/>
    <lineage>
        <taxon>Bacteria</taxon>
        <taxon>Pseudomonadati</taxon>
        <taxon>Pseudomonadota</taxon>
        <taxon>Betaproteobacteria</taxon>
        <taxon>Burkholderiales</taxon>
        <taxon>Burkholderiaceae</taxon>
        <taxon>Paraburkholderia</taxon>
    </lineage>
</organism>
<proteinExistence type="predicted"/>
<evidence type="ECO:0000313" key="4">
    <source>
        <dbReference type="Proteomes" id="UP001209412"/>
    </source>
</evidence>
<name>A0AAP5EP20_9BURK</name>
<feature type="domain" description="Serine aminopeptidase S33" evidence="1">
    <location>
        <begin position="39"/>
        <end position="144"/>
    </location>
</feature>
<reference evidence="3" key="1">
    <citation type="submission" date="2022-06" db="EMBL/GenBank/DDBJ databases">
        <title>PHB producers.</title>
        <authorList>
            <person name="Besaury L."/>
        </authorList>
    </citation>
    <scope>NUCLEOTIDE SEQUENCE</scope>
    <source>
        <strain evidence="3 4">SEWS6</strain>
    </source>
</reference>
<dbReference type="PANTHER" id="PTHR42886">
    <property type="entry name" value="RE40534P-RELATED"/>
    <property type="match status" value="1"/>
</dbReference>
<gene>
    <name evidence="3" type="ORF">NIE36_13080</name>
    <name evidence="2" type="ORF">OSB80_13115</name>
</gene>
<dbReference type="EMBL" id="JAMXWF010000009">
    <property type="protein sequence ID" value="MDQ6408129.1"/>
    <property type="molecule type" value="Genomic_DNA"/>
</dbReference>
<dbReference type="GO" id="GO:0016787">
    <property type="term" value="F:hydrolase activity"/>
    <property type="evidence" value="ECO:0007669"/>
    <property type="project" value="UniProtKB-KW"/>
</dbReference>
<sequence length="647" mass="70588">MRPVLFDGRFGWLHPAEGPGGVVLCSPFGYDALCTYRGMRRLAERLAAHGMPVLRFDYPGTGDAAGEASEPGRWRAWIDSIKQAVALLRETTGVERVTLCGLRLGGTLAALAAQELGGVDGLVMLAPVLSGKNYQRELRAHYRKWLLMPAAMDCEAEPDTDAFVEAYGFRLYSDTLESLRAVDLRRDAVRPAERVLVLDSLDPARVDALVAHYREQGMQVERQTFDEYGKFMMESLDSEIPQAAFQSIEDWLAGAAGDPVARERLTAGSGADGMADCLAGQVSGHMAERLDDHTTGHIVEPGVVETPVWLEGGRMSGIYCVPVSRSDAEAPAVLMVNTGAVSRIGNARLSVRCARRLARQGIASLRVDLGGLGDSQPSLDAVSLDALYAQTGADDAACAARWLTAQGHRGAVLLGICAGAFVGLHAASREPAVIGAVLVNLQKFTWQNICDEHGKPTVPVAAFGSTRNYLRSMCQPRKWLRVVRGQTGGLPVARELAARFAARFGATLADRIERICAMQLGSKDEQRLFTALHARGVHTRLFYGVLDEGVEELERYFGARGARLRRFGRIGVTFCERTDHAILSARAQENVMSYFENFFAHTFGEGHQPEPSIAVEPLHARLGWRHARATQWLLKRARALRLSGEAQ</sequence>
<dbReference type="Pfam" id="PF12146">
    <property type="entry name" value="Hydrolase_4"/>
    <property type="match status" value="1"/>
</dbReference>
<keyword evidence="3" id="KW-0378">Hydrolase</keyword>
<dbReference type="RefSeq" id="WP_266257994.1">
    <property type="nucleotide sequence ID" value="NZ_JAMXWF010000009.1"/>
</dbReference>
<dbReference type="InterPro" id="IPR022742">
    <property type="entry name" value="Hydrolase_4"/>
</dbReference>
<dbReference type="InterPro" id="IPR029058">
    <property type="entry name" value="AB_hydrolase_fold"/>
</dbReference>
<evidence type="ECO:0000313" key="2">
    <source>
        <dbReference type="EMBL" id="MCX4146303.1"/>
    </source>
</evidence>
<dbReference type="PANTHER" id="PTHR42886:SF29">
    <property type="entry name" value="PUMMELIG, ISOFORM A"/>
    <property type="match status" value="1"/>
</dbReference>
<keyword evidence="4" id="KW-1185">Reference proteome</keyword>
<evidence type="ECO:0000313" key="5">
    <source>
        <dbReference type="Proteomes" id="UP001242288"/>
    </source>
</evidence>
<protein>
    <submittedName>
        <fullName evidence="3">Alpha/beta fold hydrolase</fullName>
    </submittedName>
</protein>
<dbReference type="SUPFAM" id="SSF53474">
    <property type="entry name" value="alpha/beta-Hydrolases"/>
    <property type="match status" value="2"/>
</dbReference>
<dbReference type="Gene3D" id="3.40.50.1820">
    <property type="entry name" value="alpha/beta hydrolase"/>
    <property type="match status" value="2"/>
</dbReference>
<evidence type="ECO:0000313" key="3">
    <source>
        <dbReference type="EMBL" id="MDQ6408129.1"/>
    </source>
</evidence>
<comment type="caution">
    <text evidence="3">The sequence shown here is derived from an EMBL/GenBank/DDBJ whole genome shotgun (WGS) entry which is preliminary data.</text>
</comment>
<accession>A0AAP5EP20</accession>
<evidence type="ECO:0000259" key="1">
    <source>
        <dbReference type="Pfam" id="PF12146"/>
    </source>
</evidence>
<dbReference type="Proteomes" id="UP001209412">
    <property type="component" value="Unassembled WGS sequence"/>
</dbReference>
<dbReference type="EMBL" id="JAPKHW010000009">
    <property type="protein sequence ID" value="MCX4146303.1"/>
    <property type="molecule type" value="Genomic_DNA"/>
</dbReference>
<dbReference type="Proteomes" id="UP001242288">
    <property type="component" value="Unassembled WGS sequence"/>
</dbReference>
<dbReference type="AlphaFoldDB" id="A0AAP5EP20"/>